<sequence>MILPPGIGGVVFGTRALGDGRRDGAARSAISAELGISQDWATIDQVHGTRVVQASEAGFYGEADALVTAAIGLPIAIATADCVPVVLLGEVTRAVAHAGWRGVARGVVPATIDRMHALGDTPTVAILGPHIGSCCYEVGPEVIEAVGGFPSQTRSGTLSVELSGAIRAQLGDVDVIDVGCCTHDDPSMASYRKDGTSERQVTIVWIPQD</sequence>
<dbReference type="InterPro" id="IPR038371">
    <property type="entry name" value="Cu_polyphenol_OxRdtase_sf"/>
</dbReference>
<evidence type="ECO:0000313" key="10">
    <source>
        <dbReference type="EMBL" id="VAV96623.1"/>
    </source>
</evidence>
<dbReference type="SUPFAM" id="SSF64438">
    <property type="entry name" value="CNF1/YfiH-like putative cysteine hydrolases"/>
    <property type="match status" value="1"/>
</dbReference>
<dbReference type="InterPro" id="IPR003730">
    <property type="entry name" value="Cu_polyphenol_OxRdtase"/>
</dbReference>
<accession>A0A3B0SJV8</accession>
<comment type="catalytic activity">
    <reaction evidence="8">
        <text>adenosine + phosphate = alpha-D-ribose 1-phosphate + adenine</text>
        <dbReference type="Rhea" id="RHEA:27642"/>
        <dbReference type="ChEBI" id="CHEBI:16335"/>
        <dbReference type="ChEBI" id="CHEBI:16708"/>
        <dbReference type="ChEBI" id="CHEBI:43474"/>
        <dbReference type="ChEBI" id="CHEBI:57720"/>
        <dbReference type="EC" id="2.4.2.1"/>
    </reaction>
    <physiologicalReaction direction="left-to-right" evidence="8">
        <dbReference type="Rhea" id="RHEA:27643"/>
    </physiologicalReaction>
</comment>
<reference evidence="10" key="1">
    <citation type="submission" date="2018-06" db="EMBL/GenBank/DDBJ databases">
        <authorList>
            <person name="Zhirakovskaya E."/>
        </authorList>
    </citation>
    <scope>NUCLEOTIDE SEQUENCE</scope>
</reference>
<evidence type="ECO:0000256" key="1">
    <source>
        <dbReference type="ARBA" id="ARBA00000553"/>
    </source>
</evidence>
<comment type="catalytic activity">
    <reaction evidence="7">
        <text>adenosine + H2O + H(+) = inosine + NH4(+)</text>
        <dbReference type="Rhea" id="RHEA:24408"/>
        <dbReference type="ChEBI" id="CHEBI:15377"/>
        <dbReference type="ChEBI" id="CHEBI:15378"/>
        <dbReference type="ChEBI" id="CHEBI:16335"/>
        <dbReference type="ChEBI" id="CHEBI:17596"/>
        <dbReference type="ChEBI" id="CHEBI:28938"/>
        <dbReference type="EC" id="3.5.4.4"/>
    </reaction>
    <physiologicalReaction direction="left-to-right" evidence="7">
        <dbReference type="Rhea" id="RHEA:24409"/>
    </physiologicalReaction>
</comment>
<evidence type="ECO:0000256" key="7">
    <source>
        <dbReference type="ARBA" id="ARBA00047989"/>
    </source>
</evidence>
<name>A0A3B0SJV8_9ZZZZ</name>
<evidence type="ECO:0000256" key="9">
    <source>
        <dbReference type="ARBA" id="ARBA00049893"/>
    </source>
</evidence>
<dbReference type="EMBL" id="UOEI01000182">
    <property type="protein sequence ID" value="VAV96623.1"/>
    <property type="molecule type" value="Genomic_DNA"/>
</dbReference>
<evidence type="ECO:0000256" key="2">
    <source>
        <dbReference type="ARBA" id="ARBA00007353"/>
    </source>
</evidence>
<dbReference type="GO" id="GO:0017061">
    <property type="term" value="F:S-methyl-5-thioadenosine phosphorylase activity"/>
    <property type="evidence" value="ECO:0007669"/>
    <property type="project" value="UniProtKB-EC"/>
</dbReference>
<evidence type="ECO:0000256" key="6">
    <source>
        <dbReference type="ARBA" id="ARBA00022833"/>
    </source>
</evidence>
<keyword evidence="4" id="KW-0479">Metal-binding</keyword>
<dbReference type="InterPro" id="IPR011324">
    <property type="entry name" value="Cytotoxic_necrot_fac-like_cat"/>
</dbReference>
<dbReference type="PANTHER" id="PTHR30616:SF2">
    <property type="entry name" value="PURINE NUCLEOSIDE PHOSPHORYLASE LACC1"/>
    <property type="match status" value="1"/>
</dbReference>
<evidence type="ECO:0000256" key="4">
    <source>
        <dbReference type="ARBA" id="ARBA00022723"/>
    </source>
</evidence>
<proteinExistence type="inferred from homology"/>
<evidence type="ECO:0000256" key="5">
    <source>
        <dbReference type="ARBA" id="ARBA00022801"/>
    </source>
</evidence>
<dbReference type="Gene3D" id="3.60.140.10">
    <property type="entry name" value="CNF1/YfiH-like putative cysteine hydrolases"/>
    <property type="match status" value="1"/>
</dbReference>
<dbReference type="CDD" id="cd16833">
    <property type="entry name" value="YfiH"/>
    <property type="match status" value="1"/>
</dbReference>
<dbReference type="GO" id="GO:0005507">
    <property type="term" value="F:copper ion binding"/>
    <property type="evidence" value="ECO:0007669"/>
    <property type="project" value="TreeGrafter"/>
</dbReference>
<keyword evidence="5" id="KW-0378">Hydrolase</keyword>
<comment type="catalytic activity">
    <reaction evidence="1">
        <text>inosine + phosphate = alpha-D-ribose 1-phosphate + hypoxanthine</text>
        <dbReference type="Rhea" id="RHEA:27646"/>
        <dbReference type="ChEBI" id="CHEBI:17368"/>
        <dbReference type="ChEBI" id="CHEBI:17596"/>
        <dbReference type="ChEBI" id="CHEBI:43474"/>
        <dbReference type="ChEBI" id="CHEBI:57720"/>
        <dbReference type="EC" id="2.4.2.1"/>
    </reaction>
    <physiologicalReaction direction="left-to-right" evidence="1">
        <dbReference type="Rhea" id="RHEA:27647"/>
    </physiologicalReaction>
</comment>
<comment type="similarity">
    <text evidence="2">Belongs to the purine nucleoside phosphorylase YfiH/LACC1 family.</text>
</comment>
<keyword evidence="3" id="KW-0808">Transferase</keyword>
<dbReference type="AlphaFoldDB" id="A0A3B0SJV8"/>
<comment type="catalytic activity">
    <reaction evidence="9">
        <text>S-methyl-5'-thioadenosine + phosphate = 5-(methylsulfanyl)-alpha-D-ribose 1-phosphate + adenine</text>
        <dbReference type="Rhea" id="RHEA:11852"/>
        <dbReference type="ChEBI" id="CHEBI:16708"/>
        <dbReference type="ChEBI" id="CHEBI:17509"/>
        <dbReference type="ChEBI" id="CHEBI:43474"/>
        <dbReference type="ChEBI" id="CHEBI:58533"/>
        <dbReference type="EC" id="2.4.2.28"/>
    </reaction>
    <physiologicalReaction direction="left-to-right" evidence="9">
        <dbReference type="Rhea" id="RHEA:11853"/>
    </physiologicalReaction>
</comment>
<keyword evidence="6" id="KW-0862">Zinc</keyword>
<dbReference type="PANTHER" id="PTHR30616">
    <property type="entry name" value="UNCHARACTERIZED PROTEIN YFIH"/>
    <property type="match status" value="1"/>
</dbReference>
<evidence type="ECO:0000256" key="8">
    <source>
        <dbReference type="ARBA" id="ARBA00048968"/>
    </source>
</evidence>
<protein>
    <submittedName>
        <fullName evidence="10">FIG00003370: Multicopper polyphenol oxidase</fullName>
    </submittedName>
</protein>
<dbReference type="Pfam" id="PF02578">
    <property type="entry name" value="Cu-oxidase_4"/>
    <property type="match status" value="1"/>
</dbReference>
<dbReference type="GO" id="GO:0016787">
    <property type="term" value="F:hydrolase activity"/>
    <property type="evidence" value="ECO:0007669"/>
    <property type="project" value="UniProtKB-KW"/>
</dbReference>
<gene>
    <name evidence="10" type="ORF">MNBD_ACTINO01-1914</name>
</gene>
<evidence type="ECO:0000256" key="3">
    <source>
        <dbReference type="ARBA" id="ARBA00022679"/>
    </source>
</evidence>
<organism evidence="10">
    <name type="scientific">hydrothermal vent metagenome</name>
    <dbReference type="NCBI Taxonomy" id="652676"/>
    <lineage>
        <taxon>unclassified sequences</taxon>
        <taxon>metagenomes</taxon>
        <taxon>ecological metagenomes</taxon>
    </lineage>
</organism>